<sequence>MTEWSDGYVTEVGYTHGFYRELVPLSLQLAALNAGVKPPTGRLRYLELGCGQGLSANIIAAANPDVAVTAIDFNPAHIVGARDLARLARNERIDLREASFADLAADPGLGDFDIIALHGIYSWVSSENRALIRDIARRRLKTGGLLYVSYNALPGWAAAAPLRRLFTETAALKGGPLFERIDASLDLAKRLQAVEARYFSQAPTVGGRLEGLAKQQKAYIAHEYLNAEWAPFYCTDVRRDFEGAKLSYVGQVQLSDQVDAINFTAEQRTLLAEIKDAAFRDLVADMILNRPFRRDLFVRGRLALDPAQLFEAWAAQRFVLATAPQSVSRSITTPLGTVGLQEAIYDPLIEALAERPKTVRELMSARALATIGWPRLNQALLVLIGQGAVNPALPQEGEEARAVGTAHFNDAVLNAARHNGQLSFLASPVTGGAIAVDRISQLALLARREKAEAVVDFIWSAFAAQGQRLLKDGEPLQDEASNRAEIEARLSAFHNTLMPTLARLRII</sequence>
<name>A0A2V3TRM2_9HYPH</name>
<feature type="domain" description="Methyltransferase regulatory" evidence="2">
    <location>
        <begin position="217"/>
        <end position="299"/>
    </location>
</feature>
<organism evidence="3 4">
    <name type="scientific">Chelatococcus asaccharovorans</name>
    <dbReference type="NCBI Taxonomy" id="28210"/>
    <lineage>
        <taxon>Bacteria</taxon>
        <taxon>Pseudomonadati</taxon>
        <taxon>Pseudomonadota</taxon>
        <taxon>Alphaproteobacteria</taxon>
        <taxon>Hyphomicrobiales</taxon>
        <taxon>Chelatococcaceae</taxon>
        <taxon>Chelatococcus</taxon>
    </lineage>
</organism>
<dbReference type="Pfam" id="PF08242">
    <property type="entry name" value="Methyltransf_12"/>
    <property type="match status" value="1"/>
</dbReference>
<dbReference type="RefSeq" id="WP_110378496.1">
    <property type="nucleotide sequence ID" value="NZ_JAHBRY010000001.1"/>
</dbReference>
<reference evidence="3 4" key="1">
    <citation type="submission" date="2018-05" db="EMBL/GenBank/DDBJ databases">
        <title>Genomic Encyclopedia of Type Strains, Phase IV (KMG-IV): sequencing the most valuable type-strain genomes for metagenomic binning, comparative biology and taxonomic classification.</title>
        <authorList>
            <person name="Goeker M."/>
        </authorList>
    </citation>
    <scope>NUCLEOTIDE SEQUENCE [LARGE SCALE GENOMIC DNA]</scope>
    <source>
        <strain evidence="3 4">DSM 6462</strain>
    </source>
</reference>
<dbReference type="Pfam" id="PF10119">
    <property type="entry name" value="MethyTransf_Reg"/>
    <property type="match status" value="1"/>
</dbReference>
<dbReference type="Proteomes" id="UP000248021">
    <property type="component" value="Unassembled WGS sequence"/>
</dbReference>
<evidence type="ECO:0000259" key="2">
    <source>
        <dbReference type="Pfam" id="PF10119"/>
    </source>
</evidence>
<dbReference type="GO" id="GO:0008168">
    <property type="term" value="F:methyltransferase activity"/>
    <property type="evidence" value="ECO:0007669"/>
    <property type="project" value="UniProtKB-KW"/>
</dbReference>
<keyword evidence="4" id="KW-1185">Reference proteome</keyword>
<accession>A0A2V3TRM2</accession>
<dbReference type="InterPro" id="IPR029063">
    <property type="entry name" value="SAM-dependent_MTases_sf"/>
</dbReference>
<dbReference type="Gene3D" id="3.40.50.150">
    <property type="entry name" value="Vaccinia Virus protein VP39"/>
    <property type="match status" value="1"/>
</dbReference>
<gene>
    <name evidence="3" type="ORF">C7450_1232</name>
</gene>
<dbReference type="GO" id="GO:0032259">
    <property type="term" value="P:methylation"/>
    <property type="evidence" value="ECO:0007669"/>
    <property type="project" value="UniProtKB-KW"/>
</dbReference>
<dbReference type="InterPro" id="IPR013217">
    <property type="entry name" value="Methyltransf_12"/>
</dbReference>
<keyword evidence="3" id="KW-0808">Transferase</keyword>
<keyword evidence="3" id="KW-0489">Methyltransferase</keyword>
<dbReference type="SUPFAM" id="SSF53335">
    <property type="entry name" value="S-adenosyl-L-methionine-dependent methyltransferases"/>
    <property type="match status" value="1"/>
</dbReference>
<evidence type="ECO:0000313" key="3">
    <source>
        <dbReference type="EMBL" id="PXW50730.1"/>
    </source>
</evidence>
<evidence type="ECO:0000259" key="1">
    <source>
        <dbReference type="Pfam" id="PF08242"/>
    </source>
</evidence>
<dbReference type="EMBL" id="QJJK01000023">
    <property type="protein sequence ID" value="PXW50730.1"/>
    <property type="molecule type" value="Genomic_DNA"/>
</dbReference>
<dbReference type="InterPro" id="IPR018773">
    <property type="entry name" value="MeTrfase_reg_dom_prd"/>
</dbReference>
<comment type="caution">
    <text evidence="3">The sequence shown here is derived from an EMBL/GenBank/DDBJ whole genome shotgun (WGS) entry which is preliminary data.</text>
</comment>
<protein>
    <submittedName>
        <fullName evidence="3">SAM-dependent methyltransferase</fullName>
    </submittedName>
</protein>
<dbReference type="OrthoDB" id="5298787at2"/>
<evidence type="ECO:0000313" key="4">
    <source>
        <dbReference type="Proteomes" id="UP000248021"/>
    </source>
</evidence>
<dbReference type="AlphaFoldDB" id="A0A2V3TRM2"/>
<dbReference type="CDD" id="cd02440">
    <property type="entry name" value="AdoMet_MTases"/>
    <property type="match status" value="1"/>
</dbReference>
<proteinExistence type="predicted"/>
<feature type="domain" description="Methyltransferase type 12" evidence="1">
    <location>
        <begin position="46"/>
        <end position="146"/>
    </location>
</feature>